<organism evidence="3 4">
    <name type="scientific">Roseibacillus persicicus</name>
    <dbReference type="NCBI Taxonomy" id="454148"/>
    <lineage>
        <taxon>Bacteria</taxon>
        <taxon>Pseudomonadati</taxon>
        <taxon>Verrucomicrobiota</taxon>
        <taxon>Verrucomicrobiia</taxon>
        <taxon>Verrucomicrobiales</taxon>
        <taxon>Verrucomicrobiaceae</taxon>
        <taxon>Roseibacillus</taxon>
    </lineage>
</organism>
<dbReference type="Proteomes" id="UP000644507">
    <property type="component" value="Unassembled WGS sequence"/>
</dbReference>
<feature type="signal peptide" evidence="2">
    <location>
        <begin position="1"/>
        <end position="16"/>
    </location>
</feature>
<name>A0A918TE78_9BACT</name>
<protein>
    <recommendedName>
        <fullName evidence="5">Lipoprotein</fullName>
    </recommendedName>
</protein>
<reference evidence="3" key="2">
    <citation type="submission" date="2020-09" db="EMBL/GenBank/DDBJ databases">
        <authorList>
            <person name="Sun Q."/>
            <person name="Kim S."/>
        </authorList>
    </citation>
    <scope>NUCLEOTIDE SEQUENCE</scope>
    <source>
        <strain evidence="3">KCTC 12988</strain>
    </source>
</reference>
<keyword evidence="4" id="KW-1185">Reference proteome</keyword>
<evidence type="ECO:0000256" key="2">
    <source>
        <dbReference type="SAM" id="SignalP"/>
    </source>
</evidence>
<dbReference type="PROSITE" id="PS51257">
    <property type="entry name" value="PROKAR_LIPOPROTEIN"/>
    <property type="match status" value="1"/>
</dbReference>
<feature type="chain" id="PRO_5037862173" description="Lipoprotein" evidence="2">
    <location>
        <begin position="17"/>
        <end position="180"/>
    </location>
</feature>
<feature type="region of interest" description="Disordered" evidence="1">
    <location>
        <begin position="90"/>
        <end position="111"/>
    </location>
</feature>
<proteinExistence type="predicted"/>
<dbReference type="AlphaFoldDB" id="A0A918TE78"/>
<evidence type="ECO:0008006" key="5">
    <source>
        <dbReference type="Google" id="ProtNLM"/>
    </source>
</evidence>
<dbReference type="EMBL" id="BMXI01000002">
    <property type="protein sequence ID" value="GHC44455.1"/>
    <property type="molecule type" value="Genomic_DNA"/>
</dbReference>
<gene>
    <name evidence="3" type="ORF">GCM10007100_07190</name>
</gene>
<evidence type="ECO:0000256" key="1">
    <source>
        <dbReference type="SAM" id="MobiDB-lite"/>
    </source>
</evidence>
<keyword evidence="2" id="KW-0732">Signal</keyword>
<sequence length="180" mass="19769">MKTLLPFLATALVGLAACSSTDTPENANLPATTLDVDAPVLTARGLGKGWEQQWQTVSNDGQSYEIRYRHQSDPFEQLVIYGSTKPFPKRAKPPVLTTPSRDGLYEDDPGIKTPQSWKSTRVMGQTVRWYQEDVADGADGSYYSTEGFPLTSPEGKTGYYRLVIESVTGAAPARFSKVGW</sequence>
<evidence type="ECO:0000313" key="4">
    <source>
        <dbReference type="Proteomes" id="UP000644507"/>
    </source>
</evidence>
<dbReference type="RefSeq" id="WP_189567425.1">
    <property type="nucleotide sequence ID" value="NZ_BMXI01000002.1"/>
</dbReference>
<evidence type="ECO:0000313" key="3">
    <source>
        <dbReference type="EMBL" id="GHC44455.1"/>
    </source>
</evidence>
<reference evidence="3" key="1">
    <citation type="journal article" date="2014" name="Int. J. Syst. Evol. Microbiol.">
        <title>Complete genome sequence of Corynebacterium casei LMG S-19264T (=DSM 44701T), isolated from a smear-ripened cheese.</title>
        <authorList>
            <consortium name="US DOE Joint Genome Institute (JGI-PGF)"/>
            <person name="Walter F."/>
            <person name="Albersmeier A."/>
            <person name="Kalinowski J."/>
            <person name="Ruckert C."/>
        </authorList>
    </citation>
    <scope>NUCLEOTIDE SEQUENCE</scope>
    <source>
        <strain evidence="3">KCTC 12988</strain>
    </source>
</reference>
<accession>A0A918TE78</accession>
<comment type="caution">
    <text evidence="3">The sequence shown here is derived from an EMBL/GenBank/DDBJ whole genome shotgun (WGS) entry which is preliminary data.</text>
</comment>